<dbReference type="Proteomes" id="UP001360560">
    <property type="component" value="Unassembled WGS sequence"/>
</dbReference>
<dbReference type="SMART" id="SM00397">
    <property type="entry name" value="t_SNARE"/>
    <property type="match status" value="1"/>
</dbReference>
<dbReference type="GO" id="GO:0006886">
    <property type="term" value="P:intracellular protein transport"/>
    <property type="evidence" value="ECO:0007669"/>
    <property type="project" value="InterPro"/>
</dbReference>
<evidence type="ECO:0000256" key="2">
    <source>
        <dbReference type="ARBA" id="ARBA00009063"/>
    </source>
</evidence>
<dbReference type="GO" id="GO:0005484">
    <property type="term" value="F:SNAP receptor activity"/>
    <property type="evidence" value="ECO:0007669"/>
    <property type="project" value="InterPro"/>
</dbReference>
<evidence type="ECO:0000313" key="14">
    <source>
        <dbReference type="Proteomes" id="UP001360560"/>
    </source>
</evidence>
<feature type="region of interest" description="Disordered" evidence="10">
    <location>
        <begin position="61"/>
        <end position="98"/>
    </location>
</feature>
<dbReference type="PROSITE" id="PS50192">
    <property type="entry name" value="T_SNARE"/>
    <property type="match status" value="1"/>
</dbReference>
<dbReference type="InterPro" id="IPR045242">
    <property type="entry name" value="Syntaxin"/>
</dbReference>
<dbReference type="GO" id="GO:0006906">
    <property type="term" value="P:vesicle fusion"/>
    <property type="evidence" value="ECO:0007669"/>
    <property type="project" value="TreeGrafter"/>
</dbReference>
<evidence type="ECO:0000256" key="1">
    <source>
        <dbReference type="ARBA" id="ARBA00004409"/>
    </source>
</evidence>
<dbReference type="InterPro" id="IPR000727">
    <property type="entry name" value="T_SNARE_dom"/>
</dbReference>
<comment type="subcellular location">
    <subcellularLocation>
        <location evidence="1">Golgi apparatus membrane</location>
        <topology evidence="1">Single-pass type IV membrane protein</topology>
    </subcellularLocation>
</comment>
<keyword evidence="6 11" id="KW-1133">Transmembrane helix</keyword>
<dbReference type="Gene3D" id="1.20.58.70">
    <property type="match status" value="1"/>
</dbReference>
<evidence type="ECO:0000256" key="8">
    <source>
        <dbReference type="ARBA" id="ARBA00023054"/>
    </source>
</evidence>
<dbReference type="GO" id="GO:0000139">
    <property type="term" value="C:Golgi membrane"/>
    <property type="evidence" value="ECO:0007669"/>
    <property type="project" value="UniProtKB-SubCell"/>
</dbReference>
<dbReference type="GO" id="GO:0031201">
    <property type="term" value="C:SNARE complex"/>
    <property type="evidence" value="ECO:0007669"/>
    <property type="project" value="TreeGrafter"/>
</dbReference>
<sequence>MFRDRTNLFISYRRTFPHHSFDKKYKKTKSHTKKTRFDLLPEEEQGLISPEQQDEFADFEISDDDNEGPTNIHDDTGEFDDLNLNDGEMGGGSSSSSSALPPVFIDIADEIDSLLQEIDQKTGTLTKLYKKNLLPGFNDRSVDEEEIEKLNYFITSKFQSCFALVKRLDNIRKRKTAENSFKNKSEVIMLDNIKKNYALKIQQASSNFRKIQNNYIKFLKEDDFEPITTNKSQSTLANEFDPVLEELETAEVEQYSRDALLQTQSHLQQSNQLDSLVRQREQEINKIAKGVLEVSAIFKEMQTMVIEQGTILDRIDYNLENTKVDLRSANKELTKATEYQKQNNKCKVIFLLVLVVCALLMILIVKPKKHGGDGHTGGNGSNNGKESNGGSGNDENVDSNSNNYIDGGQ</sequence>
<proteinExistence type="inferred from homology"/>
<dbReference type="Pfam" id="PF05739">
    <property type="entry name" value="SNARE"/>
    <property type="match status" value="1"/>
</dbReference>
<dbReference type="PANTHER" id="PTHR19957">
    <property type="entry name" value="SYNTAXIN"/>
    <property type="match status" value="1"/>
</dbReference>
<dbReference type="GO" id="GO:0048278">
    <property type="term" value="P:vesicle docking"/>
    <property type="evidence" value="ECO:0007669"/>
    <property type="project" value="TreeGrafter"/>
</dbReference>
<comment type="caution">
    <text evidence="13">The sequence shown here is derived from an EMBL/GenBank/DDBJ whole genome shotgun (WGS) entry which is preliminary data.</text>
</comment>
<feature type="region of interest" description="Disordered" evidence="10">
    <location>
        <begin position="371"/>
        <end position="409"/>
    </location>
</feature>
<dbReference type="RefSeq" id="XP_064849870.1">
    <property type="nucleotide sequence ID" value="XM_064993798.1"/>
</dbReference>
<evidence type="ECO:0000256" key="6">
    <source>
        <dbReference type="ARBA" id="ARBA00022989"/>
    </source>
</evidence>
<reference evidence="13 14" key="1">
    <citation type="journal article" date="2023" name="Elife">
        <title>Identification of key yeast species and microbe-microbe interactions impacting larval growth of Drosophila in the wild.</title>
        <authorList>
            <person name="Mure A."/>
            <person name="Sugiura Y."/>
            <person name="Maeda R."/>
            <person name="Honda K."/>
            <person name="Sakurai N."/>
            <person name="Takahashi Y."/>
            <person name="Watada M."/>
            <person name="Katoh T."/>
            <person name="Gotoh A."/>
            <person name="Gotoh Y."/>
            <person name="Taniguchi I."/>
            <person name="Nakamura K."/>
            <person name="Hayashi T."/>
            <person name="Katayama T."/>
            <person name="Uemura T."/>
            <person name="Hattori Y."/>
        </authorList>
    </citation>
    <scope>NUCLEOTIDE SEQUENCE [LARGE SCALE GENOMIC DNA]</scope>
    <source>
        <strain evidence="13 14">SC-9</strain>
    </source>
</reference>
<dbReference type="GO" id="GO:0000149">
    <property type="term" value="F:SNARE binding"/>
    <property type="evidence" value="ECO:0007669"/>
    <property type="project" value="TreeGrafter"/>
</dbReference>
<keyword evidence="4 11" id="KW-0812">Transmembrane</keyword>
<evidence type="ECO:0000256" key="10">
    <source>
        <dbReference type="SAM" id="MobiDB-lite"/>
    </source>
</evidence>
<name>A0AAV5QEM0_9ASCO</name>
<keyword evidence="9 11" id="KW-0472">Membrane</keyword>
<feature type="domain" description="T-SNARE coiled-coil homology" evidence="12">
    <location>
        <begin position="274"/>
        <end position="336"/>
    </location>
</feature>
<evidence type="ECO:0000256" key="3">
    <source>
        <dbReference type="ARBA" id="ARBA00022448"/>
    </source>
</evidence>
<dbReference type="CDD" id="cd15845">
    <property type="entry name" value="SNARE_syntaxin16"/>
    <property type="match status" value="1"/>
</dbReference>
<dbReference type="InterPro" id="IPR010989">
    <property type="entry name" value="SNARE"/>
</dbReference>
<feature type="compositionally biased region" description="Gly residues" evidence="10">
    <location>
        <begin position="374"/>
        <end position="392"/>
    </location>
</feature>
<evidence type="ECO:0000259" key="12">
    <source>
        <dbReference type="PROSITE" id="PS50192"/>
    </source>
</evidence>
<evidence type="ECO:0000256" key="5">
    <source>
        <dbReference type="ARBA" id="ARBA00022927"/>
    </source>
</evidence>
<accession>A0AAV5QEM0</accession>
<protein>
    <submittedName>
        <fullName evidence="13">Tlg2 protein</fullName>
    </submittedName>
</protein>
<dbReference type="SUPFAM" id="SSF47661">
    <property type="entry name" value="t-snare proteins"/>
    <property type="match status" value="1"/>
</dbReference>
<dbReference type="PROSITE" id="PS00914">
    <property type="entry name" value="SYNTAXIN"/>
    <property type="match status" value="1"/>
</dbReference>
<evidence type="ECO:0000256" key="9">
    <source>
        <dbReference type="ARBA" id="ARBA00023136"/>
    </source>
</evidence>
<evidence type="ECO:0000256" key="4">
    <source>
        <dbReference type="ARBA" id="ARBA00022692"/>
    </source>
</evidence>
<keyword evidence="5" id="KW-0653">Protein transport</keyword>
<keyword evidence="7" id="KW-0333">Golgi apparatus</keyword>
<gene>
    <name evidence="13" type="ORF">DASC09_001950</name>
</gene>
<feature type="transmembrane region" description="Helical" evidence="11">
    <location>
        <begin position="348"/>
        <end position="365"/>
    </location>
</feature>
<dbReference type="AlphaFoldDB" id="A0AAV5QEM0"/>
<keyword evidence="8" id="KW-0175">Coiled coil</keyword>
<evidence type="ECO:0000256" key="7">
    <source>
        <dbReference type="ARBA" id="ARBA00023034"/>
    </source>
</evidence>
<dbReference type="EMBL" id="BTFZ01000001">
    <property type="protein sequence ID" value="GMM32870.1"/>
    <property type="molecule type" value="Genomic_DNA"/>
</dbReference>
<keyword evidence="3" id="KW-0813">Transport</keyword>
<dbReference type="GeneID" id="90070849"/>
<dbReference type="PANTHER" id="PTHR19957:SF83">
    <property type="entry name" value="SYNTAXIN-16"/>
    <property type="match status" value="1"/>
</dbReference>
<dbReference type="InterPro" id="IPR006012">
    <property type="entry name" value="Syntaxin/epimorphin_CS"/>
</dbReference>
<organism evidence="13 14">
    <name type="scientific">Saccharomycopsis crataegensis</name>
    <dbReference type="NCBI Taxonomy" id="43959"/>
    <lineage>
        <taxon>Eukaryota</taxon>
        <taxon>Fungi</taxon>
        <taxon>Dikarya</taxon>
        <taxon>Ascomycota</taxon>
        <taxon>Saccharomycotina</taxon>
        <taxon>Saccharomycetes</taxon>
        <taxon>Saccharomycopsidaceae</taxon>
        <taxon>Saccharomycopsis</taxon>
    </lineage>
</organism>
<comment type="similarity">
    <text evidence="2">Belongs to the syntaxin family.</text>
</comment>
<keyword evidence="14" id="KW-1185">Reference proteome</keyword>
<evidence type="ECO:0000313" key="13">
    <source>
        <dbReference type="EMBL" id="GMM32870.1"/>
    </source>
</evidence>
<evidence type="ECO:0000256" key="11">
    <source>
        <dbReference type="SAM" id="Phobius"/>
    </source>
</evidence>